<evidence type="ECO:0000256" key="1">
    <source>
        <dbReference type="SAM" id="MobiDB-lite"/>
    </source>
</evidence>
<reference evidence="3 4" key="1">
    <citation type="submission" date="2016-03" db="EMBL/GenBank/DDBJ databases">
        <title>Draft genome sequence of the Fonsecaea monophora CBS 269.37.</title>
        <authorList>
            <person name="Bombassaro A."/>
            <person name="Vinicius W.A."/>
            <person name="De Hoog S."/>
            <person name="Sun J."/>
            <person name="Souza E.M."/>
            <person name="Raittz R.T."/>
            <person name="Costa F."/>
            <person name="Leao A.C."/>
            <person name="Tadra-Sfeir M.Z."/>
            <person name="Baura V."/>
            <person name="Balsanelli E."/>
            <person name="Pedrosa F.O."/>
            <person name="Moreno L.F."/>
            <person name="Steffens M.B."/>
            <person name="Xi L."/>
            <person name="Bocca A.L."/>
            <person name="Felipe M.S."/>
            <person name="Teixeira M."/>
            <person name="Telles Filho F.Q."/>
            <person name="Azevedo C.M."/>
            <person name="Gomes R."/>
            <person name="Vicente V.A."/>
        </authorList>
    </citation>
    <scope>NUCLEOTIDE SEQUENCE [LARGE SCALE GENOMIC DNA]</scope>
    <source>
        <strain evidence="3 4">CBS 269.37</strain>
    </source>
</reference>
<dbReference type="EMBL" id="LVKK01000047">
    <property type="protein sequence ID" value="OAG39136.1"/>
    <property type="molecule type" value="Genomic_DNA"/>
</dbReference>
<protein>
    <recommendedName>
        <fullName evidence="5">Extracellular membrane protein CFEM domain-containing protein</fullName>
    </recommendedName>
</protein>
<keyword evidence="4" id="KW-1185">Reference proteome</keyword>
<keyword evidence="2" id="KW-0732">Signal</keyword>
<sequence>MAVARSIVLFILSLAVGYTCAQFDSWDDLPSCAQECFNEALISGGCRDQGQSNEVLMTNDQVFCNMVVDAAVTWGVRSAEWTVGGGFGATMSTTINPTCSIVAETSTLSEIEPASTTWADITFSYPGFTSDPCVSPACTPKYSTFATGVDSSPCTSDISSSSYTPSIAISAPSYPLPSFASGSDTYSATSLVSPLTGTQSTYTQVSLSPTTTCTSGVFGSGCPEGPDCSHNTTITISITSTSYVTTTVHSSFPSNSPGHPDTDSVSTSEPCQSTTTDGGNVTGTIVISTPVTSGLHSGSGLGYPTPTPPLITLTSAGSATHSSSSSAYGNSGYGSSISTSDTGASITITGPVTQSQSPSPPLTFTSHSITSYTTSTGFGTTITTLTSRSTSTGTGTSTNLLPSQTGGAGELALPFEGLDMVTVLFVSAWIWVLGL</sequence>
<dbReference type="AlphaFoldDB" id="A0A177F5M2"/>
<evidence type="ECO:0000313" key="4">
    <source>
        <dbReference type="Proteomes" id="UP000077002"/>
    </source>
</evidence>
<dbReference type="RefSeq" id="XP_022511088.1">
    <property type="nucleotide sequence ID" value="XM_022656646.1"/>
</dbReference>
<comment type="caution">
    <text evidence="3">The sequence shown here is derived from an EMBL/GenBank/DDBJ whole genome shotgun (WGS) entry which is preliminary data.</text>
</comment>
<name>A0A177F5M2_9EURO</name>
<dbReference type="GeneID" id="34601845"/>
<evidence type="ECO:0000313" key="3">
    <source>
        <dbReference type="EMBL" id="OAG39136.1"/>
    </source>
</evidence>
<evidence type="ECO:0008006" key="5">
    <source>
        <dbReference type="Google" id="ProtNLM"/>
    </source>
</evidence>
<accession>A0A177F5M2</accession>
<gene>
    <name evidence="3" type="ORF">AYO21_06687</name>
</gene>
<dbReference type="Proteomes" id="UP000077002">
    <property type="component" value="Unassembled WGS sequence"/>
</dbReference>
<feature type="chain" id="PRO_5008060908" description="Extracellular membrane protein CFEM domain-containing protein" evidence="2">
    <location>
        <begin position="22"/>
        <end position="435"/>
    </location>
</feature>
<dbReference type="OrthoDB" id="10496096at2759"/>
<organism evidence="3 4">
    <name type="scientific">Fonsecaea monophora</name>
    <dbReference type="NCBI Taxonomy" id="254056"/>
    <lineage>
        <taxon>Eukaryota</taxon>
        <taxon>Fungi</taxon>
        <taxon>Dikarya</taxon>
        <taxon>Ascomycota</taxon>
        <taxon>Pezizomycotina</taxon>
        <taxon>Eurotiomycetes</taxon>
        <taxon>Chaetothyriomycetidae</taxon>
        <taxon>Chaetothyriales</taxon>
        <taxon>Herpotrichiellaceae</taxon>
        <taxon>Fonsecaea</taxon>
    </lineage>
</organism>
<evidence type="ECO:0000256" key="2">
    <source>
        <dbReference type="SAM" id="SignalP"/>
    </source>
</evidence>
<feature type="compositionally biased region" description="Polar residues" evidence="1">
    <location>
        <begin position="252"/>
        <end position="283"/>
    </location>
</feature>
<feature type="region of interest" description="Disordered" evidence="1">
    <location>
        <begin position="247"/>
        <end position="283"/>
    </location>
</feature>
<feature type="signal peptide" evidence="2">
    <location>
        <begin position="1"/>
        <end position="21"/>
    </location>
</feature>
<proteinExistence type="predicted"/>